<dbReference type="InterPro" id="IPR006638">
    <property type="entry name" value="Elp3/MiaA/NifB-like_rSAM"/>
</dbReference>
<evidence type="ECO:0000256" key="3">
    <source>
        <dbReference type="ARBA" id="ARBA00022723"/>
    </source>
</evidence>
<comment type="cofactor">
    <cofactor evidence="1">
        <name>[4Fe-4S] cluster</name>
        <dbReference type="ChEBI" id="CHEBI:49883"/>
    </cofactor>
</comment>
<protein>
    <submittedName>
        <fullName evidence="7">Radical SAM domain protein</fullName>
    </submittedName>
</protein>
<dbReference type="CDD" id="cd01335">
    <property type="entry name" value="Radical_SAM"/>
    <property type="match status" value="1"/>
</dbReference>
<evidence type="ECO:0000256" key="5">
    <source>
        <dbReference type="ARBA" id="ARBA00023014"/>
    </source>
</evidence>
<dbReference type="Proteomes" id="UP000001732">
    <property type="component" value="Chromosome"/>
</dbReference>
<reference evidence="8" key="1">
    <citation type="submission" date="2008-08" db="EMBL/GenBank/DDBJ databases">
        <title>The complete genome sequence of Coprothermobacter proteolyticus strain ATCC 5245 / DSM 5265 / BT.</title>
        <authorList>
            <person name="Dodson R.J."/>
            <person name="Durkin A.S."/>
            <person name="Wu M."/>
            <person name="Eisen J."/>
            <person name="Sutton G."/>
        </authorList>
    </citation>
    <scope>NUCLEOTIDE SEQUENCE [LARGE SCALE GENOMIC DNA]</scope>
    <source>
        <strain evidence="8">ATCC 35245 / DSM 5265 / OCM 4 / BT</strain>
    </source>
</reference>
<dbReference type="eggNOG" id="COG1032">
    <property type="taxonomic scope" value="Bacteria"/>
</dbReference>
<keyword evidence="3" id="KW-0479">Metal-binding</keyword>
<dbReference type="HOGENOM" id="CLU_011543_3_3_9"/>
<evidence type="ECO:0000256" key="4">
    <source>
        <dbReference type="ARBA" id="ARBA00023004"/>
    </source>
</evidence>
<keyword evidence="5" id="KW-0411">Iron-sulfur</keyword>
<evidence type="ECO:0000256" key="2">
    <source>
        <dbReference type="ARBA" id="ARBA00022691"/>
    </source>
</evidence>
<keyword evidence="2" id="KW-0949">S-adenosyl-L-methionine</keyword>
<dbReference type="InterPro" id="IPR045784">
    <property type="entry name" value="Radical_SAM_N2"/>
</dbReference>
<evidence type="ECO:0000313" key="7">
    <source>
        <dbReference type="EMBL" id="ACI17132.1"/>
    </source>
</evidence>
<feature type="domain" description="Radical SAM core" evidence="6">
    <location>
        <begin position="178"/>
        <end position="400"/>
    </location>
</feature>
<dbReference type="Pfam" id="PF19864">
    <property type="entry name" value="Radical_SAM_N2"/>
    <property type="match status" value="1"/>
</dbReference>
<dbReference type="GO" id="GO:0051536">
    <property type="term" value="F:iron-sulfur cluster binding"/>
    <property type="evidence" value="ECO:0007669"/>
    <property type="project" value="UniProtKB-KW"/>
</dbReference>
<dbReference type="SUPFAM" id="SSF102114">
    <property type="entry name" value="Radical SAM enzymes"/>
    <property type="match status" value="1"/>
</dbReference>
<sequence length="446" mass="50817">MTWKEQQELKRIKASERWLWQPRFYGADTELVVFPGPYNVGIANLGYQFLLSRLLQLNKSFDRFFIDPRLPSATSLDTERSLLDYGRWDITLPFEENLLELIKLLMKLDIPLEASARDYPVLNAGGAMALINPELVSFIADEVFVGEADEEWPEKRNRAERKVAKNFGVHSVVTSSQSVFRDTMLIEIARGCMWSCKFCFYRQAYGAIRFVPKERVLNTMATLKEQGFEKVGFVAANVSDVPWLKDILNYGKDLGMRVSVSSLAVETLSQEVMRLLRTLGVQQLTLAVEHGDEKVRKQLGKPFSDEDLINTLKAAEALGYRGVKLYFINGITPDWRFNAESASKLLNDIRKAVKMSIKVSASVFVPKPGTAMKDEAFPSEQLIDMERKMLLSNSAGISFAFEPYWEAQKEFVMSRLSPEDLPTFVSILNEKGERKAIQFFSEKYSN</sequence>
<dbReference type="InterPro" id="IPR007197">
    <property type="entry name" value="rSAM"/>
</dbReference>
<dbReference type="RefSeq" id="WP_012543784.1">
    <property type="nucleotide sequence ID" value="NC_011295.1"/>
</dbReference>
<evidence type="ECO:0000313" key="8">
    <source>
        <dbReference type="Proteomes" id="UP000001732"/>
    </source>
</evidence>
<evidence type="ECO:0000259" key="6">
    <source>
        <dbReference type="PROSITE" id="PS51918"/>
    </source>
</evidence>
<gene>
    <name evidence="7" type="ordered locus">COPRO5265_0683</name>
</gene>
<dbReference type="InterPro" id="IPR013785">
    <property type="entry name" value="Aldolase_TIM"/>
</dbReference>
<dbReference type="InterPro" id="IPR058240">
    <property type="entry name" value="rSAM_sf"/>
</dbReference>
<dbReference type="PROSITE" id="PS51918">
    <property type="entry name" value="RADICAL_SAM"/>
    <property type="match status" value="1"/>
</dbReference>
<accession>B5Y8D4</accession>
<reference evidence="7 8" key="2">
    <citation type="journal article" date="2014" name="Genome Announc.">
        <title>Complete Genome Sequence of Coprothermobacter proteolyticus DSM 5265.</title>
        <authorList>
            <person name="Alexiev A."/>
            <person name="Coil D.A."/>
            <person name="Badger J.H."/>
            <person name="Enticknap J."/>
            <person name="Ward N."/>
            <person name="Robb F.T."/>
            <person name="Eisen J.A."/>
        </authorList>
    </citation>
    <scope>NUCLEOTIDE SEQUENCE [LARGE SCALE GENOMIC DNA]</scope>
    <source>
        <strain evidence="8">ATCC 35245 / DSM 5265 / OCM 4 / BT</strain>
    </source>
</reference>
<evidence type="ECO:0000256" key="1">
    <source>
        <dbReference type="ARBA" id="ARBA00001966"/>
    </source>
</evidence>
<dbReference type="GO" id="GO:0046872">
    <property type="term" value="F:metal ion binding"/>
    <property type="evidence" value="ECO:0007669"/>
    <property type="project" value="UniProtKB-KW"/>
</dbReference>
<dbReference type="KEGG" id="cpo:COPRO5265_0683"/>
<organism evidence="7 8">
    <name type="scientific">Coprothermobacter proteolyticus (strain ATCC 35245 / DSM 5265 / OCM 4 / BT)</name>
    <dbReference type="NCBI Taxonomy" id="309798"/>
    <lineage>
        <taxon>Bacteria</taxon>
        <taxon>Pseudomonadati</taxon>
        <taxon>Coprothermobacterota</taxon>
        <taxon>Coprothermobacteria</taxon>
        <taxon>Coprothermobacterales</taxon>
        <taxon>Coprothermobacteraceae</taxon>
        <taxon>Coprothermobacter</taxon>
    </lineage>
</organism>
<dbReference type="PANTHER" id="PTHR42731">
    <property type="entry name" value="SLL1084 PROTEIN"/>
    <property type="match status" value="1"/>
</dbReference>
<name>B5Y8D4_COPPD</name>
<dbReference type="GO" id="GO:0003824">
    <property type="term" value="F:catalytic activity"/>
    <property type="evidence" value="ECO:0007669"/>
    <property type="project" value="InterPro"/>
</dbReference>
<dbReference type="SFLD" id="SFLDS00029">
    <property type="entry name" value="Radical_SAM"/>
    <property type="match status" value="1"/>
</dbReference>
<dbReference type="STRING" id="309798.COPRO5265_0683"/>
<dbReference type="PANTHER" id="PTHR42731:SF5">
    <property type="entry name" value="RADICAL SAM DOMAIN PROTEIN"/>
    <property type="match status" value="1"/>
</dbReference>
<dbReference type="Pfam" id="PF04055">
    <property type="entry name" value="Radical_SAM"/>
    <property type="match status" value="1"/>
</dbReference>
<dbReference type="EMBL" id="CP001145">
    <property type="protein sequence ID" value="ACI17132.1"/>
    <property type="molecule type" value="Genomic_DNA"/>
</dbReference>
<dbReference type="Gene3D" id="3.20.20.70">
    <property type="entry name" value="Aldolase class I"/>
    <property type="match status" value="1"/>
</dbReference>
<dbReference type="SMART" id="SM00729">
    <property type="entry name" value="Elp3"/>
    <property type="match status" value="1"/>
</dbReference>
<keyword evidence="4" id="KW-0408">Iron</keyword>
<keyword evidence="8" id="KW-1185">Reference proteome</keyword>
<dbReference type="OrthoDB" id="9806827at2"/>
<proteinExistence type="predicted"/>
<dbReference type="SFLD" id="SFLDG01082">
    <property type="entry name" value="B12-binding_domain_containing"/>
    <property type="match status" value="1"/>
</dbReference>
<dbReference type="AlphaFoldDB" id="B5Y8D4"/>